<comment type="caution">
    <text evidence="11">The sequence shown here is derived from an EMBL/GenBank/DDBJ whole genome shotgun (WGS) entry which is preliminary data.</text>
</comment>
<evidence type="ECO:0000256" key="8">
    <source>
        <dbReference type="PROSITE-ProRule" id="PRU01360"/>
    </source>
</evidence>
<evidence type="ECO:0000256" key="6">
    <source>
        <dbReference type="ARBA" id="ARBA00023136"/>
    </source>
</evidence>
<dbReference type="Pfam" id="PF13715">
    <property type="entry name" value="CarbopepD_reg_2"/>
    <property type="match status" value="1"/>
</dbReference>
<comment type="similarity">
    <text evidence="8">Belongs to the TonB-dependent receptor family.</text>
</comment>
<feature type="domain" description="TonB-dependent receptor plug" evidence="10">
    <location>
        <begin position="119"/>
        <end position="216"/>
    </location>
</feature>
<keyword evidence="5 9" id="KW-0732">Signal</keyword>
<keyword evidence="3 8" id="KW-1134">Transmembrane beta strand</keyword>
<evidence type="ECO:0000256" key="1">
    <source>
        <dbReference type="ARBA" id="ARBA00004571"/>
    </source>
</evidence>
<evidence type="ECO:0000256" key="3">
    <source>
        <dbReference type="ARBA" id="ARBA00022452"/>
    </source>
</evidence>
<dbReference type="GO" id="GO:0015344">
    <property type="term" value="F:siderophore uptake transmembrane transporter activity"/>
    <property type="evidence" value="ECO:0007669"/>
    <property type="project" value="TreeGrafter"/>
</dbReference>
<evidence type="ECO:0000256" key="5">
    <source>
        <dbReference type="ARBA" id="ARBA00022729"/>
    </source>
</evidence>
<dbReference type="InterPro" id="IPR012910">
    <property type="entry name" value="Plug_dom"/>
</dbReference>
<organism evidence="11 12">
    <name type="scientific">Mesonia hippocampi</name>
    <dbReference type="NCBI Taxonomy" id="1628250"/>
    <lineage>
        <taxon>Bacteria</taxon>
        <taxon>Pseudomonadati</taxon>
        <taxon>Bacteroidota</taxon>
        <taxon>Flavobacteriia</taxon>
        <taxon>Flavobacteriales</taxon>
        <taxon>Flavobacteriaceae</taxon>
        <taxon>Mesonia</taxon>
    </lineage>
</organism>
<dbReference type="Gene3D" id="2.170.130.10">
    <property type="entry name" value="TonB-dependent receptor, plug domain"/>
    <property type="match status" value="1"/>
</dbReference>
<evidence type="ECO:0000256" key="7">
    <source>
        <dbReference type="ARBA" id="ARBA00023237"/>
    </source>
</evidence>
<dbReference type="InterPro" id="IPR008969">
    <property type="entry name" value="CarboxyPept-like_regulatory"/>
</dbReference>
<evidence type="ECO:0000259" key="10">
    <source>
        <dbReference type="Pfam" id="PF07715"/>
    </source>
</evidence>
<evidence type="ECO:0000313" key="12">
    <source>
        <dbReference type="Proteomes" id="UP000553034"/>
    </source>
</evidence>
<evidence type="ECO:0000313" key="11">
    <source>
        <dbReference type="EMBL" id="MBB4118338.1"/>
    </source>
</evidence>
<comment type="subcellular location">
    <subcellularLocation>
        <location evidence="1 8">Cell outer membrane</location>
        <topology evidence="1 8">Multi-pass membrane protein</topology>
    </subcellularLocation>
</comment>
<accession>A0A840EJK5</accession>
<keyword evidence="11" id="KW-0675">Receptor</keyword>
<dbReference type="GO" id="GO:0044718">
    <property type="term" value="P:siderophore transmembrane transport"/>
    <property type="evidence" value="ECO:0007669"/>
    <property type="project" value="TreeGrafter"/>
</dbReference>
<keyword evidence="6 8" id="KW-0472">Membrane</keyword>
<evidence type="ECO:0000256" key="4">
    <source>
        <dbReference type="ARBA" id="ARBA00022692"/>
    </source>
</evidence>
<feature type="signal peptide" evidence="9">
    <location>
        <begin position="1"/>
        <end position="19"/>
    </location>
</feature>
<sequence length="738" mass="84339">MKKHFFLLGFFFISLYTIAQNLTGNIRNEYNEPLMGANLIWLNSTTGTTSDFDGNFKLPQKSNQKLVASYLGYLSDTLSITQQTHINIVLKEDNNLNEVVITSKEKGTRINNKTSIKYEHLSKKELTKAACCDLSGCFQTQTTVQPQTTNLLTNAKELSILGLSGANTQVLIDGFPLIQGLAGTYGISSIPGTLVENISISKGANSILQGSESLSGQINVQLLDPDTADKLLINTYLNSFAEKQINSHLSFRGKKWRNATAIHLVLPANKIDNNNDDFLDLPLLTRYLGYTKFKYGREADWGWHTTIGGRFHHEKRIGGQKNFTEAKKGTSTNYGQVIHINQPEIWAKTGYRLNDTHNLTLYTAALFHEQKSYFGTTSYDAKQTNAYLNLQYDFNYKQHQLKAGITYRMLDLNEALLFLENPTNKTYQGEYQKNENISGIFAENKLSLFDEKLDWTLGIRADYHNKHKLKWTPRTMLKYAITPNTTARANIGWSWRTFNLFSENIGLLASAKDIIIAENLNPEEGLNYGLNLTHNFEGNNISGFISLDYYQTRFRNQIWIDYDTDPNLVFVQNFDGKNKSEVFQVESLTNIGENLEIKLGYTNMNVFRNIDHKKQSVVFIPDYKIAGSVNYTFLKNFKADINAHFFGRKRLPDTQQNPIAYQRPNYSKQFGIFNGQLSYDKNQWNIYAGCENIFNYTQKDPIIANNDPFGPYFDTSVIWAPIRGREFFIGVKYRLKHK</sequence>
<evidence type="ECO:0000256" key="9">
    <source>
        <dbReference type="SAM" id="SignalP"/>
    </source>
</evidence>
<feature type="chain" id="PRO_5032471872" evidence="9">
    <location>
        <begin position="20"/>
        <end position="738"/>
    </location>
</feature>
<evidence type="ECO:0000256" key="2">
    <source>
        <dbReference type="ARBA" id="ARBA00022448"/>
    </source>
</evidence>
<keyword evidence="12" id="KW-1185">Reference proteome</keyword>
<dbReference type="Pfam" id="PF07715">
    <property type="entry name" value="Plug"/>
    <property type="match status" value="1"/>
</dbReference>
<dbReference type="Proteomes" id="UP000553034">
    <property type="component" value="Unassembled WGS sequence"/>
</dbReference>
<dbReference type="GO" id="GO:0009279">
    <property type="term" value="C:cell outer membrane"/>
    <property type="evidence" value="ECO:0007669"/>
    <property type="project" value="UniProtKB-SubCell"/>
</dbReference>
<dbReference type="InterPro" id="IPR039426">
    <property type="entry name" value="TonB-dep_rcpt-like"/>
</dbReference>
<dbReference type="EMBL" id="JACIFO010000002">
    <property type="protein sequence ID" value="MBB4118338.1"/>
    <property type="molecule type" value="Genomic_DNA"/>
</dbReference>
<keyword evidence="7 8" id="KW-0998">Cell outer membrane</keyword>
<dbReference type="InterPro" id="IPR037066">
    <property type="entry name" value="Plug_dom_sf"/>
</dbReference>
<dbReference type="PANTHER" id="PTHR30069">
    <property type="entry name" value="TONB-DEPENDENT OUTER MEMBRANE RECEPTOR"/>
    <property type="match status" value="1"/>
</dbReference>
<dbReference type="AlphaFoldDB" id="A0A840EJK5"/>
<dbReference type="SUPFAM" id="SSF49464">
    <property type="entry name" value="Carboxypeptidase regulatory domain-like"/>
    <property type="match status" value="1"/>
</dbReference>
<reference evidence="11 12" key="1">
    <citation type="submission" date="2020-08" db="EMBL/GenBank/DDBJ databases">
        <title>Genomic Encyclopedia of Type Strains, Phase IV (KMG-IV): sequencing the most valuable type-strain genomes for metagenomic binning, comparative biology and taxonomic classification.</title>
        <authorList>
            <person name="Goeker M."/>
        </authorList>
    </citation>
    <scope>NUCLEOTIDE SEQUENCE [LARGE SCALE GENOMIC DNA]</scope>
    <source>
        <strain evidence="11 12">DSM 29568</strain>
    </source>
</reference>
<dbReference type="InterPro" id="IPR036942">
    <property type="entry name" value="Beta-barrel_TonB_sf"/>
</dbReference>
<name>A0A840EJK5_9FLAO</name>
<keyword evidence="2 8" id="KW-0813">Transport</keyword>
<dbReference type="RefSeq" id="WP_183476263.1">
    <property type="nucleotide sequence ID" value="NZ_JACIFO010000002.1"/>
</dbReference>
<dbReference type="Gene3D" id="2.40.170.20">
    <property type="entry name" value="TonB-dependent receptor, beta-barrel domain"/>
    <property type="match status" value="1"/>
</dbReference>
<dbReference type="PANTHER" id="PTHR30069:SF29">
    <property type="entry name" value="HEMOGLOBIN AND HEMOGLOBIN-HAPTOGLOBIN-BINDING PROTEIN 1-RELATED"/>
    <property type="match status" value="1"/>
</dbReference>
<proteinExistence type="inferred from homology"/>
<protein>
    <submittedName>
        <fullName evidence="11">Outer membrane receptor for ferrienterochelin and colicin</fullName>
    </submittedName>
</protein>
<keyword evidence="4 8" id="KW-0812">Transmembrane</keyword>
<dbReference type="SUPFAM" id="SSF56935">
    <property type="entry name" value="Porins"/>
    <property type="match status" value="1"/>
</dbReference>
<dbReference type="PROSITE" id="PS52016">
    <property type="entry name" value="TONB_DEPENDENT_REC_3"/>
    <property type="match status" value="1"/>
</dbReference>
<gene>
    <name evidence="11" type="ORF">GGR32_000612</name>
</gene>